<keyword evidence="2" id="KW-1185">Reference proteome</keyword>
<gene>
    <name evidence="1" type="ORF">J3R75_002981</name>
</gene>
<dbReference type="EMBL" id="JAUSVL010000001">
    <property type="protein sequence ID" value="MDQ0290874.1"/>
    <property type="molecule type" value="Genomic_DNA"/>
</dbReference>
<evidence type="ECO:0000313" key="2">
    <source>
        <dbReference type="Proteomes" id="UP001238163"/>
    </source>
</evidence>
<reference evidence="1" key="1">
    <citation type="submission" date="2023-07" db="EMBL/GenBank/DDBJ databases">
        <title>Genomic Encyclopedia of Type Strains, Phase IV (KMG-IV): sequencing the most valuable type-strain genomes for metagenomic binning, comparative biology and taxonomic classification.</title>
        <authorList>
            <person name="Goeker M."/>
        </authorList>
    </citation>
    <scope>NUCLEOTIDE SEQUENCE</scope>
    <source>
        <strain evidence="1">DSM 24202</strain>
    </source>
</reference>
<organism evidence="1 2">
    <name type="scientific">Oligosphaera ethanolica</name>
    <dbReference type="NCBI Taxonomy" id="760260"/>
    <lineage>
        <taxon>Bacteria</taxon>
        <taxon>Pseudomonadati</taxon>
        <taxon>Lentisphaerota</taxon>
        <taxon>Oligosphaeria</taxon>
        <taxon>Oligosphaerales</taxon>
        <taxon>Oligosphaeraceae</taxon>
        <taxon>Oligosphaera</taxon>
    </lineage>
</organism>
<dbReference type="InterPro" id="IPR023296">
    <property type="entry name" value="Glyco_hydro_beta-prop_sf"/>
</dbReference>
<proteinExistence type="predicted"/>
<dbReference type="AlphaFoldDB" id="A0AAE4AP32"/>
<evidence type="ECO:0000313" key="1">
    <source>
        <dbReference type="EMBL" id="MDQ0290874.1"/>
    </source>
</evidence>
<sequence length="344" mass="38391">MRYDIPTQWERQGMILERMKTEKGSSVAGDPCIVWDDDIPGWRMVLFFSPPGHAQAICPSRENIGPGQWQFQGPLLFSNPEALLGGRTHKPFVVMDALQPNRAAKVDGRFWLVTVSYTGHNKIIQRAHAEKLAGPWTLETTPLIDRGADNDFDAKHCDAVTGYYFADRQEFLYFYMGYPLQPQAREFSPRGSAQGVAVQGIGDSHARKLGVILPPCQQAGHWSSGWVGGLQLIPGRSHRWLAVINASPTAPLSGDQAVHREEPPPSLGGFAYCDDEYPVRGWTWCPDPIEWVDDIPADAIAQGEGVNLWRQHLLCLPDGRMALYYNSGSYGKEQLYMKLSTLPQ</sequence>
<dbReference type="Proteomes" id="UP001238163">
    <property type="component" value="Unassembled WGS sequence"/>
</dbReference>
<accession>A0AAE4AP32</accession>
<dbReference type="SUPFAM" id="SSF75005">
    <property type="entry name" value="Arabinanase/levansucrase/invertase"/>
    <property type="match status" value="1"/>
</dbReference>
<comment type="caution">
    <text evidence="1">The sequence shown here is derived from an EMBL/GenBank/DDBJ whole genome shotgun (WGS) entry which is preliminary data.</text>
</comment>
<dbReference type="Gene3D" id="2.115.10.20">
    <property type="entry name" value="Glycosyl hydrolase domain, family 43"/>
    <property type="match status" value="1"/>
</dbReference>
<protein>
    <submittedName>
        <fullName evidence="1">Uncharacterized protein</fullName>
    </submittedName>
</protein>
<name>A0AAE4AP32_9BACT</name>
<dbReference type="RefSeq" id="WP_307262867.1">
    <property type="nucleotide sequence ID" value="NZ_JAUSVL010000001.1"/>
</dbReference>